<feature type="compositionally biased region" description="Low complexity" evidence="1">
    <location>
        <begin position="144"/>
        <end position="155"/>
    </location>
</feature>
<dbReference type="InterPro" id="IPR002586">
    <property type="entry name" value="CobQ/CobB/MinD/ParA_Nub-bd_dom"/>
</dbReference>
<feature type="compositionally biased region" description="Pro residues" evidence="1">
    <location>
        <begin position="487"/>
        <end position="513"/>
    </location>
</feature>
<feature type="compositionally biased region" description="Polar residues" evidence="1">
    <location>
        <begin position="474"/>
        <end position="483"/>
    </location>
</feature>
<feature type="compositionally biased region" description="Pro residues" evidence="1">
    <location>
        <begin position="156"/>
        <end position="169"/>
    </location>
</feature>
<sequence length="960" mass="99506">MAHREHDGSKFAGARPRDGERDRDTALENAYAEQGEQPGGPGPASPADDWFGDGGFPPPPPYAIGDMPPPPPYAVGGHDAASPLMNGPHAPPGQDRPGGPGPSDGGVGEHYQPQQPQQAVGPETAQPPAYATPESGYVPPWDPAPHAGDPAAPAAPAQPAPPVHGPRPQPEGDRPWPGGPAPQPPSDTPQTWPGEPRTPSAWPEHAAPPAPPAPPGPYGPASGAQQAWPQDGHPAPDWSQAAAPPYPAPQAPAGPPQAWQAPAPPEAPAFPDPRHPEVRHSGGQQPAPEPESDPGAWGPPVPPTTPHSGPAGGADPTGAPPAFPDEQPEAAGYAPFDDVPEPEPLPPLESAPAEYASAGGPHDLAADEEPTPDRSVAETTAEGPSVDPMADPTVDPTVDPALDAAAVPAEEAPQGAPLPSEERTDQVGQESASPVEPTDPTDPTEPTEPTEADAHAPAPQGSPSGPQVPPHLPNGQSAPSQQAPHGPEQPQPYPPYPGPQQHPHPPQPGPPPGHGYTGPQQPYPAQPHTGPQAPGPHPQGPPPQAPYPGRQGRPGPHAPPGPGGHPHTGPQQPGPSSAGPPQGYATGGQVPMGPNAPWGPQQQGPPGFPGPPGAPGAHGPQTSAMPHPDAAHPFQYRAHIVGDGEGQQGAGETSDMLDADSLVRNRPKPQAKGWRKVVQSATFGLVNPGESANEVRRRELTARATTHVAGGHHRVAVLSLKGGVGKTTTTVALGSMLASLRGDRVLAVDANPDRGTLSDKVRLQTAATIRDLLNERDTIRRYADIRGFTSQAASRLEILASDRDPAVSEAFSEEDYRQVTRILEHYYSICLTDCGTGLLHSAMRGVLGLADQVVLVSSASVDGARSASATLDWLEAHEYGYLVRGAVVVLSMVRTDGKSTIDLDRLEQHFASRCRAVVRVPWDPHLEEGAEVDLDRLHPSTRDAYLQLAATVGEAFAWPR</sequence>
<dbReference type="GO" id="GO:0016887">
    <property type="term" value="F:ATP hydrolysis activity"/>
    <property type="evidence" value="ECO:0007669"/>
    <property type="project" value="TreeGrafter"/>
</dbReference>
<feature type="compositionally biased region" description="Pro residues" evidence="1">
    <location>
        <begin position="206"/>
        <end position="218"/>
    </location>
</feature>
<dbReference type="GO" id="GO:0051782">
    <property type="term" value="P:negative regulation of cell division"/>
    <property type="evidence" value="ECO:0007669"/>
    <property type="project" value="TreeGrafter"/>
</dbReference>
<keyword evidence="3" id="KW-0966">Cell projection</keyword>
<feature type="compositionally biased region" description="Pro residues" evidence="1">
    <location>
        <begin position="262"/>
        <end position="271"/>
    </location>
</feature>
<dbReference type="InterPro" id="IPR027417">
    <property type="entry name" value="P-loop_NTPase"/>
</dbReference>
<accession>A0A7X0D757</accession>
<dbReference type="Pfam" id="PF01656">
    <property type="entry name" value="CbiA"/>
    <property type="match status" value="1"/>
</dbReference>
<keyword evidence="4" id="KW-1185">Reference proteome</keyword>
<dbReference type="PANTHER" id="PTHR43384">
    <property type="entry name" value="SEPTUM SITE-DETERMINING PROTEIN MIND HOMOLOG, CHLOROPLASTIC-RELATED"/>
    <property type="match status" value="1"/>
</dbReference>
<evidence type="ECO:0000313" key="4">
    <source>
        <dbReference type="Proteomes" id="UP000546642"/>
    </source>
</evidence>
<keyword evidence="3" id="KW-0969">Cilium</keyword>
<feature type="compositionally biased region" description="Pro residues" evidence="1">
    <location>
        <begin position="244"/>
        <end position="255"/>
    </location>
</feature>
<feature type="compositionally biased region" description="Low complexity" evidence="1">
    <location>
        <begin position="565"/>
        <end position="583"/>
    </location>
</feature>
<dbReference type="Gene3D" id="3.40.50.300">
    <property type="entry name" value="P-loop containing nucleotide triphosphate hydrolases"/>
    <property type="match status" value="1"/>
</dbReference>
<dbReference type="AlphaFoldDB" id="A0A7X0D757"/>
<evidence type="ECO:0000256" key="1">
    <source>
        <dbReference type="SAM" id="MobiDB-lite"/>
    </source>
</evidence>
<dbReference type="GO" id="GO:0005829">
    <property type="term" value="C:cytosol"/>
    <property type="evidence" value="ECO:0007669"/>
    <property type="project" value="TreeGrafter"/>
</dbReference>
<feature type="compositionally biased region" description="Low complexity" evidence="1">
    <location>
        <begin position="593"/>
        <end position="605"/>
    </location>
</feature>
<protein>
    <submittedName>
        <fullName evidence="3">MinD-like ATPase involved in chromosome partitioning or flagellar assembly</fullName>
    </submittedName>
</protein>
<feature type="domain" description="CobQ/CobB/MinD/ParA nucleotide binding" evidence="2">
    <location>
        <begin position="715"/>
        <end position="927"/>
    </location>
</feature>
<dbReference type="InterPro" id="IPR050625">
    <property type="entry name" value="ParA/MinD_ATPase"/>
</dbReference>
<dbReference type="GO" id="GO:0005524">
    <property type="term" value="F:ATP binding"/>
    <property type="evidence" value="ECO:0007669"/>
    <property type="project" value="TreeGrafter"/>
</dbReference>
<comment type="caution">
    <text evidence="3">The sequence shown here is derived from an EMBL/GenBank/DDBJ whole genome shotgun (WGS) entry which is preliminary data.</text>
</comment>
<name>A0A7X0D757_9ACTN</name>
<feature type="region of interest" description="Disordered" evidence="1">
    <location>
        <begin position="1"/>
        <end position="630"/>
    </location>
</feature>
<evidence type="ECO:0000259" key="2">
    <source>
        <dbReference type="Pfam" id="PF01656"/>
    </source>
</evidence>
<feature type="compositionally biased region" description="Pro residues" evidence="1">
    <location>
        <begin position="177"/>
        <end position="187"/>
    </location>
</feature>
<feature type="compositionally biased region" description="Low complexity" evidence="1">
    <location>
        <begin position="455"/>
        <end position="465"/>
    </location>
</feature>
<feature type="compositionally biased region" description="Basic and acidic residues" evidence="1">
    <location>
        <begin position="1"/>
        <end position="26"/>
    </location>
</feature>
<keyword evidence="3" id="KW-0282">Flagellum</keyword>
<gene>
    <name evidence="3" type="ORF">HNR23_004347</name>
</gene>
<dbReference type="SUPFAM" id="SSF52540">
    <property type="entry name" value="P-loop containing nucleoside triphosphate hydrolases"/>
    <property type="match status" value="1"/>
</dbReference>
<dbReference type="PANTHER" id="PTHR43384:SF14">
    <property type="entry name" value="ESX-1 SECRETION-ASSOCIATED PROTEIN ESPI"/>
    <property type="match status" value="1"/>
</dbReference>
<dbReference type="Proteomes" id="UP000546642">
    <property type="component" value="Unassembled WGS sequence"/>
</dbReference>
<organism evidence="3 4">
    <name type="scientific">Nocardiopsis mwathae</name>
    <dbReference type="NCBI Taxonomy" id="1472723"/>
    <lineage>
        <taxon>Bacteria</taxon>
        <taxon>Bacillati</taxon>
        <taxon>Actinomycetota</taxon>
        <taxon>Actinomycetes</taxon>
        <taxon>Streptosporangiales</taxon>
        <taxon>Nocardiopsidaceae</taxon>
        <taxon>Nocardiopsis</taxon>
    </lineage>
</organism>
<feature type="compositionally biased region" description="Pro residues" evidence="1">
    <location>
        <begin position="56"/>
        <end position="73"/>
    </location>
</feature>
<dbReference type="EMBL" id="JACHDS010000001">
    <property type="protein sequence ID" value="MBB6174287.1"/>
    <property type="molecule type" value="Genomic_DNA"/>
</dbReference>
<feature type="compositionally biased region" description="Gly residues" evidence="1">
    <location>
        <begin position="96"/>
        <end position="108"/>
    </location>
</feature>
<feature type="compositionally biased region" description="Low complexity" evidence="1">
    <location>
        <begin position="394"/>
        <end position="417"/>
    </location>
</feature>
<reference evidence="3 4" key="1">
    <citation type="submission" date="2020-08" db="EMBL/GenBank/DDBJ databases">
        <title>Sequencing the genomes of 1000 actinobacteria strains.</title>
        <authorList>
            <person name="Klenk H.-P."/>
        </authorList>
    </citation>
    <scope>NUCLEOTIDE SEQUENCE [LARGE SCALE GENOMIC DNA]</scope>
    <source>
        <strain evidence="3 4">DSM 46659</strain>
    </source>
</reference>
<proteinExistence type="predicted"/>
<feature type="compositionally biased region" description="Low complexity" evidence="1">
    <location>
        <begin position="306"/>
        <end position="317"/>
    </location>
</feature>
<feature type="compositionally biased region" description="Pro residues" evidence="1">
    <location>
        <begin position="533"/>
        <end position="546"/>
    </location>
</feature>
<evidence type="ECO:0000313" key="3">
    <source>
        <dbReference type="EMBL" id="MBB6174287.1"/>
    </source>
</evidence>
<dbReference type="GO" id="GO:0009898">
    <property type="term" value="C:cytoplasmic side of plasma membrane"/>
    <property type="evidence" value="ECO:0007669"/>
    <property type="project" value="TreeGrafter"/>
</dbReference>